<dbReference type="RefSeq" id="WP_186860676.1">
    <property type="nucleotide sequence ID" value="NZ_JACOOO010000037.1"/>
</dbReference>
<evidence type="ECO:0000259" key="2">
    <source>
        <dbReference type="Pfam" id="PF24883"/>
    </source>
</evidence>
<evidence type="ECO:0000313" key="4">
    <source>
        <dbReference type="Proteomes" id="UP000596929"/>
    </source>
</evidence>
<dbReference type="Proteomes" id="UP000596929">
    <property type="component" value="Unassembled WGS sequence"/>
</dbReference>
<gene>
    <name evidence="3" type="ORF">H8S20_15665</name>
</gene>
<dbReference type="EMBL" id="JACOOO010000037">
    <property type="protein sequence ID" value="MBC5630299.1"/>
    <property type="molecule type" value="Genomic_DNA"/>
</dbReference>
<protein>
    <submittedName>
        <fullName evidence="3">ATPase</fullName>
    </submittedName>
</protein>
<dbReference type="InterPro" id="IPR056884">
    <property type="entry name" value="NPHP3-like_N"/>
</dbReference>
<reference evidence="3 4" key="1">
    <citation type="submission" date="2020-08" db="EMBL/GenBank/DDBJ databases">
        <title>Genome public.</title>
        <authorList>
            <person name="Liu C."/>
            <person name="Sun Q."/>
        </authorList>
    </citation>
    <scope>NUCLEOTIDE SEQUENCE [LARGE SCALE GENOMIC DNA]</scope>
    <source>
        <strain evidence="3 4">NSJ-6</strain>
    </source>
</reference>
<dbReference type="SUPFAM" id="SSF52540">
    <property type="entry name" value="P-loop containing nucleoside triphosphate hydrolases"/>
    <property type="match status" value="1"/>
</dbReference>
<sequence length="360" mass="40656">MDNLKGRHYFPGGNTSRGFYSFYRYILSQDDAKRILCLKGGPGTGKSSLMKKVGDYFFNKGYTIEYHHCSSDNNSLDGIVIKELGVALIDGTSPHIVDPITPGAVDEILNMGDALDIDMLSKHKKEILSINKDISKCYKRAYRYLASAKCIHDDWSNLNYESLDSNKISVLIETLKNDIFRADISGYGGERRLFATAITPNGIITFADNLAKDYKNKYVLTGGPGMGKTDILKFLGTCGQKKGYYVEYMYDPFVPERIEHIFIPEISTCVITNNEINKANYTGINYSLSDYTKPNSLSSKASEIEYDSQIFYELVNKAISLISNSHALHDDLEAFYIKAMNFDVVNNIYENVIRKIEKYE</sequence>
<dbReference type="Pfam" id="PF24883">
    <property type="entry name" value="NPHP3_N"/>
    <property type="match status" value="1"/>
</dbReference>
<dbReference type="InterPro" id="IPR027417">
    <property type="entry name" value="P-loop_NTPase"/>
</dbReference>
<name>A0ABR7DFW1_9CLOT</name>
<feature type="domain" description="Nephrocystin 3-like N-terminal" evidence="2">
    <location>
        <begin position="24"/>
        <end position="75"/>
    </location>
</feature>
<keyword evidence="4" id="KW-1185">Reference proteome</keyword>
<evidence type="ECO:0000313" key="3">
    <source>
        <dbReference type="EMBL" id="MBC5630299.1"/>
    </source>
</evidence>
<dbReference type="Gene3D" id="3.40.50.300">
    <property type="entry name" value="P-loop containing nucleotide triphosphate hydrolases"/>
    <property type="match status" value="1"/>
</dbReference>
<organism evidence="3 4">
    <name type="scientific">Clostridium hominis</name>
    <dbReference type="NCBI Taxonomy" id="2763036"/>
    <lineage>
        <taxon>Bacteria</taxon>
        <taxon>Bacillati</taxon>
        <taxon>Bacillota</taxon>
        <taxon>Clostridia</taxon>
        <taxon>Eubacteriales</taxon>
        <taxon>Clostridiaceae</taxon>
        <taxon>Clostridium</taxon>
    </lineage>
</organism>
<evidence type="ECO:0000256" key="1">
    <source>
        <dbReference type="ARBA" id="ARBA00022737"/>
    </source>
</evidence>
<accession>A0ABR7DFW1</accession>
<comment type="caution">
    <text evidence="3">The sequence shown here is derived from an EMBL/GenBank/DDBJ whole genome shotgun (WGS) entry which is preliminary data.</text>
</comment>
<proteinExistence type="predicted"/>
<keyword evidence="1" id="KW-0677">Repeat</keyword>